<dbReference type="GO" id="GO:0016787">
    <property type="term" value="F:hydrolase activity"/>
    <property type="evidence" value="ECO:0007669"/>
    <property type="project" value="UniProtKB-KW"/>
</dbReference>
<keyword evidence="4" id="KW-0255">Endonuclease</keyword>
<dbReference type="Gene3D" id="3.30.70.270">
    <property type="match status" value="1"/>
</dbReference>
<dbReference type="InterPro" id="IPR050951">
    <property type="entry name" value="Retrovirus_Pol_polyprotein"/>
</dbReference>
<keyword evidence="5" id="KW-0378">Hydrolase</keyword>
<dbReference type="GO" id="GO:0003676">
    <property type="term" value="F:nucleic acid binding"/>
    <property type="evidence" value="ECO:0007669"/>
    <property type="project" value="InterPro"/>
</dbReference>
<dbReference type="InterPro" id="IPR043128">
    <property type="entry name" value="Rev_trsase/Diguanyl_cyclase"/>
</dbReference>
<evidence type="ECO:0000313" key="9">
    <source>
        <dbReference type="EMBL" id="KAK5902645.1"/>
    </source>
</evidence>
<evidence type="ECO:0000313" key="10">
    <source>
        <dbReference type="Proteomes" id="UP001335648"/>
    </source>
</evidence>
<dbReference type="InterPro" id="IPR043502">
    <property type="entry name" value="DNA/RNA_pol_sf"/>
</dbReference>
<accession>A0AAN8CFI4</accession>
<dbReference type="GO" id="GO:0004519">
    <property type="term" value="F:endonuclease activity"/>
    <property type="evidence" value="ECO:0007669"/>
    <property type="project" value="UniProtKB-KW"/>
</dbReference>
<keyword evidence="1" id="KW-0808">Transferase</keyword>
<dbReference type="AlphaFoldDB" id="A0AAN8CFI4"/>
<dbReference type="InterPro" id="IPR041373">
    <property type="entry name" value="RT_RNaseH"/>
</dbReference>
<evidence type="ECO:0000256" key="4">
    <source>
        <dbReference type="ARBA" id="ARBA00022759"/>
    </source>
</evidence>
<dbReference type="SUPFAM" id="SSF56672">
    <property type="entry name" value="DNA/RNA polymerases"/>
    <property type="match status" value="1"/>
</dbReference>
<dbReference type="Proteomes" id="UP001335648">
    <property type="component" value="Unassembled WGS sequence"/>
</dbReference>
<dbReference type="EMBL" id="JAULUE010002051">
    <property type="protein sequence ID" value="KAK5902645.1"/>
    <property type="molecule type" value="Genomic_DNA"/>
</dbReference>
<organism evidence="9 10">
    <name type="scientific">Champsocephalus esox</name>
    <name type="common">pike icefish</name>
    <dbReference type="NCBI Taxonomy" id="159716"/>
    <lineage>
        <taxon>Eukaryota</taxon>
        <taxon>Metazoa</taxon>
        <taxon>Chordata</taxon>
        <taxon>Craniata</taxon>
        <taxon>Vertebrata</taxon>
        <taxon>Euteleostomi</taxon>
        <taxon>Actinopterygii</taxon>
        <taxon>Neopterygii</taxon>
        <taxon>Teleostei</taxon>
        <taxon>Neoteleostei</taxon>
        <taxon>Acanthomorphata</taxon>
        <taxon>Eupercaria</taxon>
        <taxon>Perciformes</taxon>
        <taxon>Notothenioidei</taxon>
        <taxon>Channichthyidae</taxon>
        <taxon>Champsocephalus</taxon>
    </lineage>
</organism>
<dbReference type="InterPro" id="IPR036397">
    <property type="entry name" value="RNaseH_sf"/>
</dbReference>
<evidence type="ECO:0000256" key="2">
    <source>
        <dbReference type="ARBA" id="ARBA00022695"/>
    </source>
</evidence>
<dbReference type="GO" id="GO:0003964">
    <property type="term" value="F:RNA-directed DNA polymerase activity"/>
    <property type="evidence" value="ECO:0007669"/>
    <property type="project" value="UniProtKB-KW"/>
</dbReference>
<keyword evidence="6" id="KW-0695">RNA-directed DNA polymerase</keyword>
<evidence type="ECO:0008006" key="11">
    <source>
        <dbReference type="Google" id="ProtNLM"/>
    </source>
</evidence>
<proteinExistence type="predicted"/>
<comment type="caution">
    <text evidence="9">The sequence shown here is derived from an EMBL/GenBank/DDBJ whole genome shotgun (WGS) entry which is preliminary data.</text>
</comment>
<dbReference type="PANTHER" id="PTHR37984:SF5">
    <property type="entry name" value="PROTEIN NYNRIN-LIKE"/>
    <property type="match status" value="1"/>
</dbReference>
<keyword evidence="10" id="KW-1185">Reference proteome</keyword>
<name>A0AAN8CFI4_9TELE</name>
<evidence type="ECO:0000259" key="8">
    <source>
        <dbReference type="Pfam" id="PF22938"/>
    </source>
</evidence>
<dbReference type="SUPFAM" id="SSF53098">
    <property type="entry name" value="Ribonuclease H-like"/>
    <property type="match status" value="1"/>
</dbReference>
<evidence type="ECO:0000256" key="6">
    <source>
        <dbReference type="ARBA" id="ARBA00022918"/>
    </source>
</evidence>
<dbReference type="InterPro" id="IPR054465">
    <property type="entry name" value="Integrase_p58-like_C"/>
</dbReference>
<dbReference type="Pfam" id="PF22938">
    <property type="entry name" value="Integrase_p58_C"/>
    <property type="match status" value="1"/>
</dbReference>
<dbReference type="Gene3D" id="3.30.420.10">
    <property type="entry name" value="Ribonuclease H-like superfamily/Ribonuclease H"/>
    <property type="match status" value="1"/>
</dbReference>
<feature type="domain" description="Reverse transcriptase RNase H-like" evidence="7">
    <location>
        <begin position="167"/>
        <end position="226"/>
    </location>
</feature>
<protein>
    <recommendedName>
        <fullName evidence="11">Reverse transcriptase/retrotransposon-derived protein RNase H-like domain-containing protein</fullName>
    </recommendedName>
</protein>
<evidence type="ECO:0000256" key="3">
    <source>
        <dbReference type="ARBA" id="ARBA00022722"/>
    </source>
</evidence>
<gene>
    <name evidence="9" type="ORF">CesoFtcFv8_007881</name>
</gene>
<dbReference type="PANTHER" id="PTHR37984">
    <property type="entry name" value="PROTEIN CBG26694"/>
    <property type="match status" value="1"/>
</dbReference>
<dbReference type="InterPro" id="IPR012337">
    <property type="entry name" value="RNaseH-like_sf"/>
</dbReference>
<dbReference type="CDD" id="cd09274">
    <property type="entry name" value="RNase_HI_RT_Ty3"/>
    <property type="match status" value="1"/>
</dbReference>
<reference evidence="9 10" key="1">
    <citation type="journal article" date="2023" name="Mol. Biol. Evol.">
        <title>Genomics of Secondarily Temperate Adaptation in the Only Non-Antarctic Icefish.</title>
        <authorList>
            <person name="Rivera-Colon A.G."/>
            <person name="Rayamajhi N."/>
            <person name="Minhas B.F."/>
            <person name="Madrigal G."/>
            <person name="Bilyk K.T."/>
            <person name="Yoon V."/>
            <person name="Hune M."/>
            <person name="Gregory S."/>
            <person name="Cheng C.H.C."/>
            <person name="Catchen J.M."/>
        </authorList>
    </citation>
    <scope>NUCLEOTIDE SEQUENCE [LARGE SCALE GENOMIC DNA]</scope>
    <source>
        <strain evidence="9">JC2023a</strain>
    </source>
</reference>
<feature type="domain" description="Integrase p58-like C-terminal" evidence="8">
    <location>
        <begin position="44"/>
        <end position="72"/>
    </location>
</feature>
<evidence type="ECO:0000256" key="1">
    <source>
        <dbReference type="ARBA" id="ARBA00022679"/>
    </source>
</evidence>
<dbReference type="Pfam" id="PF17917">
    <property type="entry name" value="RT_RNaseH"/>
    <property type="match status" value="1"/>
</dbReference>
<evidence type="ECO:0000259" key="7">
    <source>
        <dbReference type="Pfam" id="PF17917"/>
    </source>
</evidence>
<keyword evidence="3" id="KW-0540">Nuclease</keyword>
<dbReference type="Gene3D" id="3.10.20.370">
    <property type="match status" value="1"/>
</dbReference>
<keyword evidence="2" id="KW-0548">Nucleotidyltransferase</keyword>
<sequence>MCASTRFPEAIPLRKITAPVITKALLKFFSMFGLPKVVQTDQDKKLGETNYVIQTPDRRRPTRVCHINMLKKYCTREDQSESSKAHQVETTVSPMASVSKRVGRGKVCPADAKIRAIASLPVPSTRRELRRFLGMAGYYRRFCRNFSSVAAPLTTLTSPSKSFVWSDFSKPFKLEVDASGVGTGAVLLQEDAQAIDHPVSYFSRKFNKHQLKYSTIEKEALALQHFEVYLGSSVKPIKNYNLDISHKKGSDNVLADAPSRAM</sequence>
<evidence type="ECO:0000256" key="5">
    <source>
        <dbReference type="ARBA" id="ARBA00022801"/>
    </source>
</evidence>